<dbReference type="GO" id="GO:0016036">
    <property type="term" value="P:cellular response to phosphate starvation"/>
    <property type="evidence" value="ECO:0007669"/>
    <property type="project" value="TreeGrafter"/>
</dbReference>
<dbReference type="InterPro" id="IPR005467">
    <property type="entry name" value="His_kinase_dom"/>
</dbReference>
<dbReference type="PANTHER" id="PTHR45453:SF1">
    <property type="entry name" value="PHOSPHATE REGULON SENSOR PROTEIN PHOR"/>
    <property type="match status" value="1"/>
</dbReference>
<dbReference type="Gene3D" id="1.10.287.130">
    <property type="match status" value="1"/>
</dbReference>
<dbReference type="CDD" id="cd00082">
    <property type="entry name" value="HisKA"/>
    <property type="match status" value="1"/>
</dbReference>
<dbReference type="Proteomes" id="UP000199513">
    <property type="component" value="Unassembled WGS sequence"/>
</dbReference>
<dbReference type="PANTHER" id="PTHR45453">
    <property type="entry name" value="PHOSPHATE REGULON SENSOR PROTEIN PHOR"/>
    <property type="match status" value="1"/>
</dbReference>
<keyword evidence="5 9" id="KW-0418">Kinase</keyword>
<comment type="catalytic activity">
    <reaction evidence="1">
        <text>ATP + protein L-histidine = ADP + protein N-phospho-L-histidine.</text>
        <dbReference type="EC" id="2.7.13.3"/>
    </reaction>
</comment>
<keyword evidence="3" id="KW-0597">Phosphoprotein</keyword>
<evidence type="ECO:0000313" key="10">
    <source>
        <dbReference type="Proteomes" id="UP000199513"/>
    </source>
</evidence>
<evidence type="ECO:0000256" key="2">
    <source>
        <dbReference type="ARBA" id="ARBA00012438"/>
    </source>
</evidence>
<dbReference type="SUPFAM" id="SSF55874">
    <property type="entry name" value="ATPase domain of HSP90 chaperone/DNA topoisomerase II/histidine kinase"/>
    <property type="match status" value="1"/>
</dbReference>
<dbReference type="RefSeq" id="WP_091544543.1">
    <property type="nucleotide sequence ID" value="NZ_FONY01000015.1"/>
</dbReference>
<keyword evidence="6" id="KW-0902">Two-component regulatory system</keyword>
<dbReference type="Pfam" id="PF02518">
    <property type="entry name" value="HATPase_c"/>
    <property type="match status" value="1"/>
</dbReference>
<keyword evidence="7" id="KW-0472">Membrane</keyword>
<evidence type="ECO:0000259" key="8">
    <source>
        <dbReference type="PROSITE" id="PS50109"/>
    </source>
</evidence>
<protein>
    <recommendedName>
        <fullName evidence="2">histidine kinase</fullName>
        <ecNumber evidence="2">2.7.13.3</ecNumber>
    </recommendedName>
</protein>
<dbReference type="FunFam" id="3.30.565.10:FF:000006">
    <property type="entry name" value="Sensor histidine kinase WalK"/>
    <property type="match status" value="1"/>
</dbReference>
<dbReference type="InterPro" id="IPR036890">
    <property type="entry name" value="HATPase_C_sf"/>
</dbReference>
<evidence type="ECO:0000313" key="9">
    <source>
        <dbReference type="EMBL" id="SFF08182.1"/>
    </source>
</evidence>
<evidence type="ECO:0000256" key="4">
    <source>
        <dbReference type="ARBA" id="ARBA00022679"/>
    </source>
</evidence>
<dbReference type="SUPFAM" id="SSF47384">
    <property type="entry name" value="Homodimeric domain of signal transducing histidine kinase"/>
    <property type="match status" value="1"/>
</dbReference>
<dbReference type="EC" id="2.7.13.3" evidence="2"/>
<dbReference type="GO" id="GO:0004721">
    <property type="term" value="F:phosphoprotein phosphatase activity"/>
    <property type="evidence" value="ECO:0007669"/>
    <property type="project" value="TreeGrafter"/>
</dbReference>
<dbReference type="SMART" id="SM00388">
    <property type="entry name" value="HisKA"/>
    <property type="match status" value="1"/>
</dbReference>
<dbReference type="PROSITE" id="PS50109">
    <property type="entry name" value="HIS_KIN"/>
    <property type="match status" value="1"/>
</dbReference>
<dbReference type="InterPro" id="IPR050351">
    <property type="entry name" value="BphY/WalK/GraS-like"/>
</dbReference>
<evidence type="ECO:0000256" key="1">
    <source>
        <dbReference type="ARBA" id="ARBA00000085"/>
    </source>
</evidence>
<dbReference type="CDD" id="cd00075">
    <property type="entry name" value="HATPase"/>
    <property type="match status" value="1"/>
</dbReference>
<evidence type="ECO:0000256" key="5">
    <source>
        <dbReference type="ARBA" id="ARBA00022777"/>
    </source>
</evidence>
<name>A0A1I2FRZ7_9BACT</name>
<reference evidence="10" key="1">
    <citation type="submission" date="2016-10" db="EMBL/GenBank/DDBJ databases">
        <authorList>
            <person name="Varghese N."/>
            <person name="Submissions S."/>
        </authorList>
    </citation>
    <scope>NUCLEOTIDE SEQUENCE [LARGE SCALE GENOMIC DNA]</scope>
    <source>
        <strain>GEY</strain>
        <strain evidence="10">DSM 9560</strain>
    </source>
</reference>
<dbReference type="SMART" id="SM00387">
    <property type="entry name" value="HATPase_c"/>
    <property type="match status" value="1"/>
</dbReference>
<dbReference type="InterPro" id="IPR003661">
    <property type="entry name" value="HisK_dim/P_dom"/>
</dbReference>
<keyword evidence="7" id="KW-0812">Transmembrane</keyword>
<gene>
    <name evidence="9" type="ORF">SAMN04488541_101533</name>
</gene>
<feature type="transmembrane region" description="Helical" evidence="7">
    <location>
        <begin position="228"/>
        <end position="253"/>
    </location>
</feature>
<keyword evidence="7" id="KW-1133">Transmembrane helix</keyword>
<dbReference type="InterPro" id="IPR004358">
    <property type="entry name" value="Sig_transdc_His_kin-like_C"/>
</dbReference>
<evidence type="ECO:0000256" key="7">
    <source>
        <dbReference type="SAM" id="Phobius"/>
    </source>
</evidence>
<dbReference type="STRING" id="1003.SAMN04488541_101533"/>
<dbReference type="InterPro" id="IPR036097">
    <property type="entry name" value="HisK_dim/P_sf"/>
</dbReference>
<keyword evidence="4" id="KW-0808">Transferase</keyword>
<dbReference type="EMBL" id="FONY01000015">
    <property type="protein sequence ID" value="SFF08182.1"/>
    <property type="molecule type" value="Genomic_DNA"/>
</dbReference>
<keyword evidence="10" id="KW-1185">Reference proteome</keyword>
<organism evidence="9 10">
    <name type="scientific">Thermoflexibacter ruber</name>
    <dbReference type="NCBI Taxonomy" id="1003"/>
    <lineage>
        <taxon>Bacteria</taxon>
        <taxon>Pseudomonadati</taxon>
        <taxon>Bacteroidota</taxon>
        <taxon>Cytophagia</taxon>
        <taxon>Cytophagales</taxon>
        <taxon>Thermoflexibacteraceae</taxon>
        <taxon>Thermoflexibacter</taxon>
    </lineage>
</organism>
<proteinExistence type="predicted"/>
<dbReference type="GO" id="GO:0000155">
    <property type="term" value="F:phosphorelay sensor kinase activity"/>
    <property type="evidence" value="ECO:0007669"/>
    <property type="project" value="InterPro"/>
</dbReference>
<sequence>MKKSVYITLLSLISFPAGLIFGLEIANIEKQYERAKLNFANDVKETVEQAQVIYARWVSHTSNEKDKNSYTSLYVNEDSSFWLITAQSVQQYPKLDFEPDTLLPQLRKEQFERFKNELEQTRRKENKRLKEYYVLRSIQYCLDCEKNSQSIAQIFPIDSLIKAQLQEKKIDTEVLLAFFDTRKNAYSFLPKNAHTQDFDSTKYQFSFGDREDLRLFFPEEKLFILQSLLVQFLASFFLIVISLICYALAAQLLTKQKKLDTMKNDFINNVTHELKTPIATITFAVANIENEQVLQNPETIKQFTKVIKEENKRLNTQVEKVLQAAMLDKKGLELKKENINIHQLINQLADTYELKIGDKGKITRRLNAAKAEVIGDSFHLSNAISNLLDNAVKYSPEVIDVLISTESNDKNLLITVSDKGLGISKEQQKLIFEKFYRVPTGNIHNVKGFGLGLSYVKEIVEKHKGHVSVESKLGKGSIFIIELPI</sequence>
<evidence type="ECO:0000256" key="6">
    <source>
        <dbReference type="ARBA" id="ARBA00023012"/>
    </source>
</evidence>
<dbReference type="Pfam" id="PF00512">
    <property type="entry name" value="HisKA"/>
    <property type="match status" value="1"/>
</dbReference>
<dbReference type="PRINTS" id="PR00344">
    <property type="entry name" value="BCTRLSENSOR"/>
</dbReference>
<dbReference type="GO" id="GO:0005886">
    <property type="term" value="C:plasma membrane"/>
    <property type="evidence" value="ECO:0007669"/>
    <property type="project" value="TreeGrafter"/>
</dbReference>
<dbReference type="InterPro" id="IPR003594">
    <property type="entry name" value="HATPase_dom"/>
</dbReference>
<feature type="domain" description="Histidine kinase" evidence="8">
    <location>
        <begin position="269"/>
        <end position="485"/>
    </location>
</feature>
<evidence type="ECO:0000256" key="3">
    <source>
        <dbReference type="ARBA" id="ARBA00022553"/>
    </source>
</evidence>
<accession>A0A1I2FRZ7</accession>
<dbReference type="Gene3D" id="3.30.565.10">
    <property type="entry name" value="Histidine kinase-like ATPase, C-terminal domain"/>
    <property type="match status" value="1"/>
</dbReference>
<dbReference type="OrthoDB" id="1933776at2"/>
<dbReference type="AlphaFoldDB" id="A0A1I2FRZ7"/>